<dbReference type="Pfam" id="PF00515">
    <property type="entry name" value="TPR_1"/>
    <property type="match status" value="1"/>
</dbReference>
<feature type="repeat" description="TPR" evidence="1">
    <location>
        <begin position="260"/>
        <end position="293"/>
    </location>
</feature>
<dbReference type="Gene3D" id="1.25.40.10">
    <property type="entry name" value="Tetratricopeptide repeat domain"/>
    <property type="match status" value="1"/>
</dbReference>
<reference evidence="4" key="1">
    <citation type="submission" date="2021-01" db="EMBL/GenBank/DDBJ databases">
        <title>Adiantum capillus-veneris genome.</title>
        <authorList>
            <person name="Fang Y."/>
            <person name="Liao Q."/>
        </authorList>
    </citation>
    <scope>NUCLEOTIDE SEQUENCE</scope>
    <source>
        <strain evidence="4">H3</strain>
        <tissue evidence="4">Leaf</tissue>
    </source>
</reference>
<name>A0A9D4V527_ADICA</name>
<dbReference type="InterPro" id="IPR019734">
    <property type="entry name" value="TPR_rpt"/>
</dbReference>
<feature type="repeat" description="TPR" evidence="1">
    <location>
        <begin position="226"/>
        <end position="259"/>
    </location>
</feature>
<dbReference type="AlphaFoldDB" id="A0A9D4V527"/>
<dbReference type="Proteomes" id="UP000886520">
    <property type="component" value="Chromosome 6"/>
</dbReference>
<keyword evidence="1" id="KW-0802">TPR repeat</keyword>
<evidence type="ECO:0000313" key="4">
    <source>
        <dbReference type="EMBL" id="KAI5079107.1"/>
    </source>
</evidence>
<keyword evidence="3" id="KW-0812">Transmembrane</keyword>
<dbReference type="PROSITE" id="PS50293">
    <property type="entry name" value="TPR_REGION"/>
    <property type="match status" value="1"/>
</dbReference>
<evidence type="ECO:0000256" key="2">
    <source>
        <dbReference type="SAM" id="MobiDB-lite"/>
    </source>
</evidence>
<proteinExistence type="predicted"/>
<evidence type="ECO:0000256" key="1">
    <source>
        <dbReference type="PROSITE-ProRule" id="PRU00339"/>
    </source>
</evidence>
<organism evidence="4 5">
    <name type="scientific">Adiantum capillus-veneris</name>
    <name type="common">Maidenhair fern</name>
    <dbReference type="NCBI Taxonomy" id="13818"/>
    <lineage>
        <taxon>Eukaryota</taxon>
        <taxon>Viridiplantae</taxon>
        <taxon>Streptophyta</taxon>
        <taxon>Embryophyta</taxon>
        <taxon>Tracheophyta</taxon>
        <taxon>Polypodiopsida</taxon>
        <taxon>Polypodiidae</taxon>
        <taxon>Polypodiales</taxon>
        <taxon>Pteridineae</taxon>
        <taxon>Pteridaceae</taxon>
        <taxon>Vittarioideae</taxon>
        <taxon>Adiantum</taxon>
    </lineage>
</organism>
<evidence type="ECO:0000313" key="5">
    <source>
        <dbReference type="Proteomes" id="UP000886520"/>
    </source>
</evidence>
<dbReference type="OrthoDB" id="10006023at2759"/>
<dbReference type="Pfam" id="PF13181">
    <property type="entry name" value="TPR_8"/>
    <property type="match status" value="1"/>
</dbReference>
<keyword evidence="5" id="KW-1185">Reference proteome</keyword>
<feature type="transmembrane region" description="Helical" evidence="3">
    <location>
        <begin position="139"/>
        <end position="161"/>
    </location>
</feature>
<keyword evidence="3" id="KW-1133">Transmembrane helix</keyword>
<comment type="caution">
    <text evidence="4">The sequence shown here is derived from an EMBL/GenBank/DDBJ whole genome shotgun (WGS) entry which is preliminary data.</text>
</comment>
<protein>
    <submittedName>
        <fullName evidence="4">Uncharacterized protein</fullName>
    </submittedName>
</protein>
<gene>
    <name evidence="4" type="ORF">GOP47_0006778</name>
</gene>
<dbReference type="EMBL" id="JABFUD020000006">
    <property type="protein sequence ID" value="KAI5079107.1"/>
    <property type="molecule type" value="Genomic_DNA"/>
</dbReference>
<dbReference type="SMART" id="SM00028">
    <property type="entry name" value="TPR"/>
    <property type="match status" value="3"/>
</dbReference>
<dbReference type="InterPro" id="IPR011990">
    <property type="entry name" value="TPR-like_helical_dom_sf"/>
</dbReference>
<accession>A0A9D4V527</accession>
<dbReference type="SUPFAM" id="SSF48452">
    <property type="entry name" value="TPR-like"/>
    <property type="match status" value="1"/>
</dbReference>
<dbReference type="PROSITE" id="PS50005">
    <property type="entry name" value="TPR"/>
    <property type="match status" value="2"/>
</dbReference>
<feature type="region of interest" description="Disordered" evidence="2">
    <location>
        <begin position="40"/>
        <end position="60"/>
    </location>
</feature>
<keyword evidence="3" id="KW-0472">Membrane</keyword>
<evidence type="ECO:0000256" key="3">
    <source>
        <dbReference type="SAM" id="Phobius"/>
    </source>
</evidence>
<sequence>MANACMLSRASVSSFSSTCHSSEIACSFASMHVSFLPRSSSGSANGARQCDRTGSAPPVEMHSSRNGMGFWNVRNLEGKVKSMSRSVKVELPQSWFSDALLSASLNFPVVLCFSGSAHAEVFDQQINHIYGDIGAGLDIGVQILYLAALLGLVGVASYFVVKQVLIRRDLESAARDLQDRVRSGEALPVEYFELGAVMLRKKFYVLATRYLEQAIAKWDGDPQDLAQVHNALGYSYVNDDNIDRGIAEYRKALKLQPGYVVAWNNLGSAYEKKKNLPKALEAYEQALLFDPNNAVAKEYRDALKLRVERLKGVPMKYD</sequence>